<dbReference type="Pfam" id="PF00989">
    <property type="entry name" value="PAS"/>
    <property type="match status" value="1"/>
</dbReference>
<dbReference type="SUPFAM" id="SSF55073">
    <property type="entry name" value="Nucleotide cyclase"/>
    <property type="match status" value="1"/>
</dbReference>
<dbReference type="PROSITE" id="PS50113">
    <property type="entry name" value="PAC"/>
    <property type="match status" value="1"/>
</dbReference>
<dbReference type="Pfam" id="PF00990">
    <property type="entry name" value="GGDEF"/>
    <property type="match status" value="1"/>
</dbReference>
<dbReference type="InterPro" id="IPR001633">
    <property type="entry name" value="EAL_dom"/>
</dbReference>
<feature type="transmembrane region" description="Helical" evidence="1">
    <location>
        <begin position="196"/>
        <end position="214"/>
    </location>
</feature>
<dbReference type="PROSITE" id="PS50883">
    <property type="entry name" value="EAL"/>
    <property type="match status" value="1"/>
</dbReference>
<proteinExistence type="predicted"/>
<protein>
    <submittedName>
        <fullName evidence="6">EAL domain-containing protein</fullName>
    </submittedName>
</protein>
<dbReference type="PANTHER" id="PTHR44757">
    <property type="entry name" value="DIGUANYLATE CYCLASE DGCP"/>
    <property type="match status" value="1"/>
</dbReference>
<dbReference type="SMART" id="SM00091">
    <property type="entry name" value="PAS"/>
    <property type="match status" value="2"/>
</dbReference>
<dbReference type="InterPro" id="IPR000700">
    <property type="entry name" value="PAS-assoc_C"/>
</dbReference>
<sequence>MNVAELSGTPPQAPSRAPGKGVAVALAVALIVCVATGAILSANLSRGTADSRLRQELNITSELEALLTLHIAANTDFLKGVGTAGYTSRAWPIKRAAVVAGIYDRLEHDFAGAPRNERTIRELRQLSAVWPEQLDAAARNIALADAGARLEPALMQRANETLSSIMSLLTELRSAQREQIKVVQFGAQAQLVRQKISLIGTATAGALLLLFTLFTSHRAALSRSAAKIVAFEAERRFREYFEQHPVAMLIFDVRSYAILTANAAAQRQYGASLQQLRGMSVEQLRPQDETDAFRRDLHGYVNSGAQSGAGGVRRHVRIDGKVIHVDIAWHLLDYAGQDACFITAHDVTAHEQAREHLRIRSRALEASRNAVIISQKVEGESIITYANAAFERITGRSVATANGAGHWDMLDCDKSSADAGIIRSAMQSEREGEGLLKCARPDGSPYWIELHVAPVLDERNRPTHCATVFNDVSERIRYQEQLRLQANEDSLTHLPNRLGLKARLREVVRTALDGQQKFALVFIDLDNFKEVNDSLGHTAGDEVLCEVARRLTTNMADGEMVSRYAGDEFVAVLYGRGDVDQFVGAAARMQESLTHGLLIGNKVIVPLACVGLAVFPDHSSDPDSLLKYADSAMYRAKSMGPGSMQVFDMAIAMQNLERASLAQALRLAVASRAFAVAWQARVNPRTGETMGFEALVRWHDAERGQVSPALFVPLAEENGLIVQIGEFVFEEACRQARAWARQHPDIVVSVNVSPVQFVRADLPAMMAETLARTGVSPRNIELEITEGVLMAPRSLATLRALREMGLSVAIDDFGSGYSSLGYIRSFMPDRLKLDMSFVRGIGHSRADEVIVKAVLALGHTLGMRVVAEGVETLRQLEFLIENGCNEAQGYWFSRPVDAASAQAYLEASHAASVHQR</sequence>
<evidence type="ECO:0000256" key="1">
    <source>
        <dbReference type="SAM" id="Phobius"/>
    </source>
</evidence>
<dbReference type="InterPro" id="IPR043128">
    <property type="entry name" value="Rev_trsase/Diguanyl_cyclase"/>
</dbReference>
<dbReference type="Gene3D" id="3.30.70.270">
    <property type="match status" value="1"/>
</dbReference>
<evidence type="ECO:0000313" key="7">
    <source>
        <dbReference type="Proteomes" id="UP000295606"/>
    </source>
</evidence>
<accession>A0A4R5L4R6</accession>
<dbReference type="SMART" id="SM00052">
    <property type="entry name" value="EAL"/>
    <property type="match status" value="1"/>
</dbReference>
<name>A0A4R5L4R6_9BURK</name>
<evidence type="ECO:0000259" key="4">
    <source>
        <dbReference type="PROSITE" id="PS50883"/>
    </source>
</evidence>
<feature type="domain" description="PAS" evidence="2">
    <location>
        <begin position="233"/>
        <end position="304"/>
    </location>
</feature>
<dbReference type="SUPFAM" id="SSF55785">
    <property type="entry name" value="PYP-like sensor domain (PAS domain)"/>
    <property type="match status" value="2"/>
</dbReference>
<dbReference type="InterPro" id="IPR052155">
    <property type="entry name" value="Biofilm_reg_signaling"/>
</dbReference>
<evidence type="ECO:0000259" key="2">
    <source>
        <dbReference type="PROSITE" id="PS50112"/>
    </source>
</evidence>
<keyword evidence="1" id="KW-1133">Transmembrane helix</keyword>
<dbReference type="InterPro" id="IPR029787">
    <property type="entry name" value="Nucleotide_cyclase"/>
</dbReference>
<dbReference type="Gene3D" id="3.30.450.20">
    <property type="entry name" value="PAS domain"/>
    <property type="match status" value="2"/>
</dbReference>
<dbReference type="InterPro" id="IPR035919">
    <property type="entry name" value="EAL_sf"/>
</dbReference>
<organism evidence="6 7">
    <name type="scientific">Paraburkholderia guartelaensis</name>
    <dbReference type="NCBI Taxonomy" id="2546446"/>
    <lineage>
        <taxon>Bacteria</taxon>
        <taxon>Pseudomonadati</taxon>
        <taxon>Pseudomonadota</taxon>
        <taxon>Betaproteobacteria</taxon>
        <taxon>Burkholderiales</taxon>
        <taxon>Burkholderiaceae</taxon>
        <taxon>Paraburkholderia</taxon>
    </lineage>
</organism>
<evidence type="ECO:0000313" key="6">
    <source>
        <dbReference type="EMBL" id="TDG02567.1"/>
    </source>
</evidence>
<dbReference type="NCBIfam" id="TIGR00254">
    <property type="entry name" value="GGDEF"/>
    <property type="match status" value="1"/>
</dbReference>
<dbReference type="CDD" id="cd01948">
    <property type="entry name" value="EAL"/>
    <property type="match status" value="1"/>
</dbReference>
<dbReference type="PROSITE" id="PS50887">
    <property type="entry name" value="GGDEF"/>
    <property type="match status" value="1"/>
</dbReference>
<keyword evidence="1" id="KW-0812">Transmembrane</keyword>
<feature type="domain" description="EAL" evidence="4">
    <location>
        <begin position="658"/>
        <end position="909"/>
    </location>
</feature>
<dbReference type="SUPFAM" id="SSF141868">
    <property type="entry name" value="EAL domain-like"/>
    <property type="match status" value="1"/>
</dbReference>
<dbReference type="PANTHER" id="PTHR44757:SF2">
    <property type="entry name" value="BIOFILM ARCHITECTURE MAINTENANCE PROTEIN MBAA"/>
    <property type="match status" value="1"/>
</dbReference>
<dbReference type="InterPro" id="IPR000014">
    <property type="entry name" value="PAS"/>
</dbReference>
<comment type="caution">
    <text evidence="6">The sequence shown here is derived from an EMBL/GenBank/DDBJ whole genome shotgun (WGS) entry which is preliminary data.</text>
</comment>
<evidence type="ECO:0000259" key="5">
    <source>
        <dbReference type="PROSITE" id="PS50887"/>
    </source>
</evidence>
<reference evidence="6 7" key="1">
    <citation type="submission" date="2019-03" db="EMBL/GenBank/DDBJ databases">
        <title>Paraburkholderia sp. isolated from native Mimosa gymnas in Guartela State Park, Brazil.</title>
        <authorList>
            <person name="Paulitsch F."/>
            <person name="Hungria M."/>
            <person name="Delamuta J.R.M."/>
            <person name="Ribeiro R.A."/>
            <person name="Dall'Agnol R."/>
            <person name="Silva J.S.B."/>
        </authorList>
    </citation>
    <scope>NUCLEOTIDE SEQUENCE [LARGE SCALE GENOMIC DNA]</scope>
    <source>
        <strain evidence="6 7">CNPSo 3008</strain>
    </source>
</reference>
<dbReference type="InterPro" id="IPR013767">
    <property type="entry name" value="PAS_fold"/>
</dbReference>
<dbReference type="Gene3D" id="3.20.20.450">
    <property type="entry name" value="EAL domain"/>
    <property type="match status" value="1"/>
</dbReference>
<dbReference type="InterPro" id="IPR000160">
    <property type="entry name" value="GGDEF_dom"/>
</dbReference>
<dbReference type="NCBIfam" id="TIGR00229">
    <property type="entry name" value="sensory_box"/>
    <property type="match status" value="2"/>
</dbReference>
<dbReference type="RefSeq" id="WP_133189980.1">
    <property type="nucleotide sequence ID" value="NZ_SMOD01000058.1"/>
</dbReference>
<keyword evidence="1" id="KW-0472">Membrane</keyword>
<dbReference type="GO" id="GO:0006355">
    <property type="term" value="P:regulation of DNA-templated transcription"/>
    <property type="evidence" value="ECO:0007669"/>
    <property type="project" value="InterPro"/>
</dbReference>
<feature type="domain" description="GGDEF" evidence="5">
    <location>
        <begin position="516"/>
        <end position="649"/>
    </location>
</feature>
<dbReference type="AlphaFoldDB" id="A0A4R5L4R6"/>
<dbReference type="CDD" id="cd01949">
    <property type="entry name" value="GGDEF"/>
    <property type="match status" value="1"/>
</dbReference>
<feature type="transmembrane region" description="Helical" evidence="1">
    <location>
        <begin position="22"/>
        <end position="44"/>
    </location>
</feature>
<evidence type="ECO:0000259" key="3">
    <source>
        <dbReference type="PROSITE" id="PS50113"/>
    </source>
</evidence>
<dbReference type="InterPro" id="IPR035965">
    <property type="entry name" value="PAS-like_dom_sf"/>
</dbReference>
<dbReference type="InterPro" id="IPR001610">
    <property type="entry name" value="PAC"/>
</dbReference>
<gene>
    <name evidence="6" type="ORF">E1N52_39040</name>
</gene>
<dbReference type="Proteomes" id="UP000295606">
    <property type="component" value="Unassembled WGS sequence"/>
</dbReference>
<dbReference type="Pfam" id="PF13426">
    <property type="entry name" value="PAS_9"/>
    <property type="match status" value="1"/>
</dbReference>
<feature type="domain" description="PAC" evidence="3">
    <location>
        <begin position="430"/>
        <end position="484"/>
    </location>
</feature>
<dbReference type="PROSITE" id="PS50112">
    <property type="entry name" value="PAS"/>
    <property type="match status" value="1"/>
</dbReference>
<dbReference type="OrthoDB" id="9813903at2"/>
<dbReference type="SMART" id="SM00086">
    <property type="entry name" value="PAC"/>
    <property type="match status" value="1"/>
</dbReference>
<dbReference type="CDD" id="cd00130">
    <property type="entry name" value="PAS"/>
    <property type="match status" value="2"/>
</dbReference>
<dbReference type="SMART" id="SM00267">
    <property type="entry name" value="GGDEF"/>
    <property type="match status" value="1"/>
</dbReference>
<dbReference type="Pfam" id="PF00563">
    <property type="entry name" value="EAL"/>
    <property type="match status" value="1"/>
</dbReference>
<dbReference type="EMBL" id="SMOD01000058">
    <property type="protein sequence ID" value="TDG02567.1"/>
    <property type="molecule type" value="Genomic_DNA"/>
</dbReference>